<dbReference type="AlphaFoldDB" id="A0A4Z2G3D3"/>
<keyword evidence="2" id="KW-1185">Reference proteome</keyword>
<sequence>MTMQTVTSWSLAQAAGLTVQRHPEPTAEESSPLNVTASRATDELRYIEMRHLMRHLCCSLKIKPTHLKSTCAARRLLYLSVRGRNVPASVDPEQRVVRQGQVELDVGRVVHGHVEPPEEARRDGLTLQGPDVDLAAVRHRSSFHSRREQLIGYPSMSPNISVC</sequence>
<evidence type="ECO:0000313" key="2">
    <source>
        <dbReference type="Proteomes" id="UP000314294"/>
    </source>
</evidence>
<comment type="caution">
    <text evidence="1">The sequence shown here is derived from an EMBL/GenBank/DDBJ whole genome shotgun (WGS) entry which is preliminary data.</text>
</comment>
<organism evidence="1 2">
    <name type="scientific">Liparis tanakae</name>
    <name type="common">Tanaka's snailfish</name>
    <dbReference type="NCBI Taxonomy" id="230148"/>
    <lineage>
        <taxon>Eukaryota</taxon>
        <taxon>Metazoa</taxon>
        <taxon>Chordata</taxon>
        <taxon>Craniata</taxon>
        <taxon>Vertebrata</taxon>
        <taxon>Euteleostomi</taxon>
        <taxon>Actinopterygii</taxon>
        <taxon>Neopterygii</taxon>
        <taxon>Teleostei</taxon>
        <taxon>Neoteleostei</taxon>
        <taxon>Acanthomorphata</taxon>
        <taxon>Eupercaria</taxon>
        <taxon>Perciformes</taxon>
        <taxon>Cottioidei</taxon>
        <taxon>Cottales</taxon>
        <taxon>Liparidae</taxon>
        <taxon>Liparis</taxon>
    </lineage>
</organism>
<reference evidence="1 2" key="1">
    <citation type="submission" date="2019-03" db="EMBL/GenBank/DDBJ databases">
        <title>First draft genome of Liparis tanakae, snailfish: a comprehensive survey of snailfish specific genes.</title>
        <authorList>
            <person name="Kim W."/>
            <person name="Song I."/>
            <person name="Jeong J.-H."/>
            <person name="Kim D."/>
            <person name="Kim S."/>
            <person name="Ryu S."/>
            <person name="Song J.Y."/>
            <person name="Lee S.K."/>
        </authorList>
    </citation>
    <scope>NUCLEOTIDE SEQUENCE [LARGE SCALE GENOMIC DNA]</scope>
    <source>
        <tissue evidence="1">Muscle</tissue>
    </source>
</reference>
<protein>
    <submittedName>
        <fullName evidence="1">Uncharacterized protein</fullName>
    </submittedName>
</protein>
<gene>
    <name evidence="1" type="ORF">EYF80_042008</name>
</gene>
<proteinExistence type="predicted"/>
<dbReference type="EMBL" id="SRLO01000724">
    <property type="protein sequence ID" value="TNN47811.1"/>
    <property type="molecule type" value="Genomic_DNA"/>
</dbReference>
<dbReference type="Proteomes" id="UP000314294">
    <property type="component" value="Unassembled WGS sequence"/>
</dbReference>
<accession>A0A4Z2G3D3</accession>
<evidence type="ECO:0000313" key="1">
    <source>
        <dbReference type="EMBL" id="TNN47811.1"/>
    </source>
</evidence>
<name>A0A4Z2G3D3_9TELE</name>